<dbReference type="KEGG" id="bpg:Bathy13g02480"/>
<name>K8EN74_9CHLO</name>
<feature type="compositionally biased region" description="Low complexity" evidence="1">
    <location>
        <begin position="22"/>
        <end position="50"/>
    </location>
</feature>
<protein>
    <submittedName>
        <fullName evidence="2">Uncharacterized protein</fullName>
    </submittedName>
</protein>
<dbReference type="InterPro" id="IPR040003">
    <property type="entry name" value="PG18-like"/>
</dbReference>
<dbReference type="EMBL" id="FO082266">
    <property type="protein sequence ID" value="CCO19404.1"/>
    <property type="molecule type" value="Genomic_DNA"/>
</dbReference>
<proteinExistence type="predicted"/>
<gene>
    <name evidence="2" type="ordered locus">Bathy13g02480</name>
</gene>
<dbReference type="Pfam" id="PF20711">
    <property type="entry name" value="DUF6825"/>
    <property type="match status" value="1"/>
</dbReference>
<dbReference type="OrthoDB" id="532061at2759"/>
<feature type="region of interest" description="Disordered" evidence="1">
    <location>
        <begin position="1"/>
        <end position="78"/>
    </location>
</feature>
<dbReference type="Proteomes" id="UP000198341">
    <property type="component" value="Chromosome 13"/>
</dbReference>
<evidence type="ECO:0000256" key="1">
    <source>
        <dbReference type="SAM" id="MobiDB-lite"/>
    </source>
</evidence>
<evidence type="ECO:0000313" key="3">
    <source>
        <dbReference type="Proteomes" id="UP000198341"/>
    </source>
</evidence>
<feature type="compositionally biased region" description="Basic and acidic residues" evidence="1">
    <location>
        <begin position="69"/>
        <end position="78"/>
    </location>
</feature>
<sequence>MHPVVANPSAQGVFIGARRRSSNNGCCSSSSSSSFSSSFSFQQSRSISFSPREKKKRNVTQNATAGNDNKSDDSDVNDKPLDAFLLGKALAETVLERTATEVVNFISDATNLPTKIEDEMEQLKREVEKRAKEDAGRGV</sequence>
<organism evidence="2 3">
    <name type="scientific">Bathycoccus prasinos</name>
    <dbReference type="NCBI Taxonomy" id="41875"/>
    <lineage>
        <taxon>Eukaryota</taxon>
        <taxon>Viridiplantae</taxon>
        <taxon>Chlorophyta</taxon>
        <taxon>Mamiellophyceae</taxon>
        <taxon>Mamiellales</taxon>
        <taxon>Bathycoccaceae</taxon>
        <taxon>Bathycoccus</taxon>
    </lineage>
</organism>
<dbReference type="AlphaFoldDB" id="K8EN74"/>
<dbReference type="GeneID" id="19012200"/>
<dbReference type="GO" id="GO:0010027">
    <property type="term" value="P:thylakoid membrane organization"/>
    <property type="evidence" value="ECO:0007669"/>
    <property type="project" value="InterPro"/>
</dbReference>
<reference evidence="2 3" key="1">
    <citation type="submission" date="2011-10" db="EMBL/GenBank/DDBJ databases">
        <authorList>
            <person name="Genoscope - CEA"/>
        </authorList>
    </citation>
    <scope>NUCLEOTIDE SEQUENCE [LARGE SCALE GENOMIC DNA]</scope>
    <source>
        <strain evidence="2 3">RCC 1105</strain>
    </source>
</reference>
<evidence type="ECO:0000313" key="2">
    <source>
        <dbReference type="EMBL" id="CCO19404.1"/>
    </source>
</evidence>
<keyword evidence="3" id="KW-1185">Reference proteome</keyword>
<accession>K8EN74</accession>
<dbReference type="RefSeq" id="XP_007509601.1">
    <property type="nucleotide sequence ID" value="XM_007509539.1"/>
</dbReference>